<feature type="domain" description="Dihydroorotate dehydrogenase catalytic" evidence="15">
    <location>
        <begin position="43"/>
        <end position="336"/>
    </location>
</feature>
<evidence type="ECO:0000256" key="4">
    <source>
        <dbReference type="ARBA" id="ARBA00005161"/>
    </source>
</evidence>
<evidence type="ECO:0000256" key="3">
    <source>
        <dbReference type="ARBA" id="ARBA00004370"/>
    </source>
</evidence>
<dbReference type="CDD" id="cd04738">
    <property type="entry name" value="DHOD_2_like"/>
    <property type="match status" value="1"/>
</dbReference>
<dbReference type="Proteomes" id="UP001151088">
    <property type="component" value="Unassembled WGS sequence"/>
</dbReference>
<dbReference type="InterPro" id="IPR001295">
    <property type="entry name" value="Dihydroorotate_DH_CS"/>
</dbReference>
<dbReference type="GO" id="GO:0006207">
    <property type="term" value="P:'de novo' pyrimidine nucleobase biosynthetic process"/>
    <property type="evidence" value="ECO:0007669"/>
    <property type="project" value="UniProtKB-UniRule"/>
</dbReference>
<comment type="function">
    <text evidence="2">Catalyzes the conversion of dihydroorotate to orotate with quinone as electron acceptor.</text>
</comment>
<evidence type="ECO:0000256" key="14">
    <source>
        <dbReference type="NCBIfam" id="TIGR01036"/>
    </source>
</evidence>
<evidence type="ECO:0000256" key="9">
    <source>
        <dbReference type="ARBA" id="ARBA00022643"/>
    </source>
</evidence>
<dbReference type="AlphaFoldDB" id="A0A9X2PAY8"/>
<reference evidence="16" key="1">
    <citation type="submission" date="2022-08" db="EMBL/GenBank/DDBJ databases">
        <authorList>
            <person name="Li F."/>
        </authorList>
    </citation>
    <scope>NUCLEOTIDE SEQUENCE</scope>
    <source>
        <strain evidence="16">MQZ15Z-1</strain>
    </source>
</reference>
<keyword evidence="11 16" id="KW-0560">Oxidoreductase</keyword>
<comment type="cofactor">
    <cofactor evidence="1">
        <name>FMN</name>
        <dbReference type="ChEBI" id="CHEBI:58210"/>
    </cofactor>
</comment>
<dbReference type="InterPro" id="IPR013785">
    <property type="entry name" value="Aldolase_TIM"/>
</dbReference>
<protein>
    <recommendedName>
        <fullName evidence="7 14">Dihydroorotate dehydrogenase (quinone)</fullName>
        <ecNumber evidence="6 14">1.3.5.2</ecNumber>
    </recommendedName>
</protein>
<sequence length="362" mass="37793">MSALLDLALPFARLIDPESAHGLAIRALSCLPPRRAGADDERLAVEAFGLAFPNPVGLAAGFDKEAEVPDAMLGAGFGFVEVGTITPRPQPGNPRPRNFRLSEDRGVINRYGFNSGGHGPAKARLVARVMARRGRAGIVGVNVGANKDSTDRAADYVAGIRTFAGLASYFTANISSPNTPGLRDLQEEKALDELLARVIEARDTAAPGVPLLVKIAPDLALTDLDGVVQVARRRGIDGLIVANTTISRPAGLRAREKDETGGLSGRPLFPLATRMLAESHARVEGAFPLIGVGGIDSAETAIAKIEAGASLIQLYSGLVYEGLGLVERIKAGLLAHLEKEGVSLAALVGRGVAARLAEPFPG</sequence>
<dbReference type="Pfam" id="PF01180">
    <property type="entry name" value="DHO_dh"/>
    <property type="match status" value="1"/>
</dbReference>
<evidence type="ECO:0000256" key="6">
    <source>
        <dbReference type="ARBA" id="ARBA00012791"/>
    </source>
</evidence>
<dbReference type="GO" id="GO:0005737">
    <property type="term" value="C:cytoplasm"/>
    <property type="evidence" value="ECO:0007669"/>
    <property type="project" value="InterPro"/>
</dbReference>
<keyword evidence="10" id="KW-0665">Pyrimidine biosynthesis</keyword>
<comment type="pathway">
    <text evidence="4">Pyrimidine metabolism; UMP biosynthesis via de novo pathway; orotate from (S)-dihydroorotate (quinone route): step 1/1.</text>
</comment>
<proteinExistence type="inferred from homology"/>
<evidence type="ECO:0000256" key="2">
    <source>
        <dbReference type="ARBA" id="ARBA00003125"/>
    </source>
</evidence>
<dbReference type="SUPFAM" id="SSF51395">
    <property type="entry name" value="FMN-linked oxidoreductases"/>
    <property type="match status" value="1"/>
</dbReference>
<dbReference type="RefSeq" id="WP_258732580.1">
    <property type="nucleotide sequence ID" value="NZ_JANTHZ010000003.1"/>
</dbReference>
<dbReference type="PANTHER" id="PTHR48109">
    <property type="entry name" value="DIHYDROOROTATE DEHYDROGENASE (QUINONE), MITOCHONDRIAL-RELATED"/>
    <property type="match status" value="1"/>
</dbReference>
<dbReference type="Gene3D" id="3.20.20.70">
    <property type="entry name" value="Aldolase class I"/>
    <property type="match status" value="1"/>
</dbReference>
<dbReference type="PANTHER" id="PTHR48109:SF4">
    <property type="entry name" value="DIHYDROOROTATE DEHYDROGENASE (QUINONE), MITOCHONDRIAL"/>
    <property type="match status" value="1"/>
</dbReference>
<comment type="caution">
    <text evidence="16">The sequence shown here is derived from an EMBL/GenBank/DDBJ whole genome shotgun (WGS) entry which is preliminary data.</text>
</comment>
<evidence type="ECO:0000256" key="8">
    <source>
        <dbReference type="ARBA" id="ARBA00022630"/>
    </source>
</evidence>
<dbReference type="GO" id="GO:0106430">
    <property type="term" value="F:dihydroorotate dehydrogenase (quinone) activity"/>
    <property type="evidence" value="ECO:0007669"/>
    <property type="project" value="UniProtKB-EC"/>
</dbReference>
<dbReference type="EC" id="1.3.5.2" evidence="6 14"/>
<dbReference type="PROSITE" id="PS00911">
    <property type="entry name" value="DHODEHASE_1"/>
    <property type="match status" value="1"/>
</dbReference>
<evidence type="ECO:0000256" key="7">
    <source>
        <dbReference type="ARBA" id="ARBA00018366"/>
    </source>
</evidence>
<evidence type="ECO:0000313" key="16">
    <source>
        <dbReference type="EMBL" id="MCS0495462.1"/>
    </source>
</evidence>
<evidence type="ECO:0000256" key="11">
    <source>
        <dbReference type="ARBA" id="ARBA00023002"/>
    </source>
</evidence>
<keyword evidence="9" id="KW-0288">FMN</keyword>
<name>A0A9X2PAY8_9HYPH</name>
<evidence type="ECO:0000313" key="17">
    <source>
        <dbReference type="Proteomes" id="UP001151088"/>
    </source>
</evidence>
<comment type="similarity">
    <text evidence="5">Belongs to the dihydroorotate dehydrogenase family. Type 2 subfamily.</text>
</comment>
<evidence type="ECO:0000256" key="5">
    <source>
        <dbReference type="ARBA" id="ARBA00005359"/>
    </source>
</evidence>
<dbReference type="NCBIfam" id="TIGR01036">
    <property type="entry name" value="pyrD_sub2"/>
    <property type="match status" value="1"/>
</dbReference>
<dbReference type="InterPro" id="IPR005720">
    <property type="entry name" value="Dihydroorotate_DH_cat"/>
</dbReference>
<keyword evidence="8" id="KW-0285">Flavoprotein</keyword>
<keyword evidence="17" id="KW-1185">Reference proteome</keyword>
<dbReference type="PROSITE" id="PS00912">
    <property type="entry name" value="DHODEHASE_2"/>
    <property type="match status" value="1"/>
</dbReference>
<gene>
    <name evidence="16" type="ORF">NVS89_10160</name>
</gene>
<dbReference type="InterPro" id="IPR005719">
    <property type="entry name" value="Dihydroorotate_DH_2"/>
</dbReference>
<comment type="subcellular location">
    <subcellularLocation>
        <location evidence="3">Membrane</location>
    </subcellularLocation>
</comment>
<dbReference type="GO" id="GO:0016020">
    <property type="term" value="C:membrane"/>
    <property type="evidence" value="ECO:0007669"/>
    <property type="project" value="UniProtKB-SubCell"/>
</dbReference>
<dbReference type="GO" id="GO:0009220">
    <property type="term" value="P:pyrimidine ribonucleotide biosynthetic process"/>
    <property type="evidence" value="ECO:0007669"/>
    <property type="project" value="UniProtKB-UniRule"/>
</dbReference>
<dbReference type="InterPro" id="IPR050074">
    <property type="entry name" value="DHO_dehydrogenase"/>
</dbReference>
<accession>A0A9X2PAY8</accession>
<evidence type="ECO:0000256" key="12">
    <source>
        <dbReference type="ARBA" id="ARBA00023136"/>
    </source>
</evidence>
<comment type="catalytic activity">
    <reaction evidence="13">
        <text>(S)-dihydroorotate + a quinone = orotate + a quinol</text>
        <dbReference type="Rhea" id="RHEA:30187"/>
        <dbReference type="ChEBI" id="CHEBI:24646"/>
        <dbReference type="ChEBI" id="CHEBI:30839"/>
        <dbReference type="ChEBI" id="CHEBI:30864"/>
        <dbReference type="ChEBI" id="CHEBI:132124"/>
        <dbReference type="EC" id="1.3.5.2"/>
    </reaction>
</comment>
<evidence type="ECO:0000256" key="13">
    <source>
        <dbReference type="ARBA" id="ARBA00048639"/>
    </source>
</evidence>
<dbReference type="NCBIfam" id="NF003645">
    <property type="entry name" value="PRK05286.1-2"/>
    <property type="match status" value="1"/>
</dbReference>
<evidence type="ECO:0000256" key="1">
    <source>
        <dbReference type="ARBA" id="ARBA00001917"/>
    </source>
</evidence>
<evidence type="ECO:0000259" key="15">
    <source>
        <dbReference type="Pfam" id="PF01180"/>
    </source>
</evidence>
<organism evidence="16 17">
    <name type="scientific">Ancylobacter mangrovi</name>
    <dbReference type="NCBI Taxonomy" id="2972472"/>
    <lineage>
        <taxon>Bacteria</taxon>
        <taxon>Pseudomonadati</taxon>
        <taxon>Pseudomonadota</taxon>
        <taxon>Alphaproteobacteria</taxon>
        <taxon>Hyphomicrobiales</taxon>
        <taxon>Xanthobacteraceae</taxon>
        <taxon>Ancylobacter</taxon>
    </lineage>
</organism>
<dbReference type="EMBL" id="JANTHZ010000003">
    <property type="protein sequence ID" value="MCS0495462.1"/>
    <property type="molecule type" value="Genomic_DNA"/>
</dbReference>
<evidence type="ECO:0000256" key="10">
    <source>
        <dbReference type="ARBA" id="ARBA00022975"/>
    </source>
</evidence>
<dbReference type="NCBIfam" id="NF003652">
    <property type="entry name" value="PRK05286.2-5"/>
    <property type="match status" value="1"/>
</dbReference>
<keyword evidence="12" id="KW-0472">Membrane</keyword>